<dbReference type="PANTHER" id="PTHR24252">
    <property type="entry name" value="ACROSIN-RELATED"/>
    <property type="match status" value="1"/>
</dbReference>
<evidence type="ECO:0000256" key="6">
    <source>
        <dbReference type="ARBA" id="ARBA00022825"/>
    </source>
</evidence>
<dbReference type="GO" id="GO:0042381">
    <property type="term" value="P:hemolymph coagulation"/>
    <property type="evidence" value="ECO:0007669"/>
    <property type="project" value="UniProtKB-KW"/>
</dbReference>
<sequence>FADVIKIFRSFNLVSDSLVLRYNLIELPNWRENNAMTFDRNRENSYHYPSLLRYLLITIYIAMGLIKLHSSMISLWPLLAYLANIKGICPDYTATQTTATITTLSTNPRQQKNRLKQHPDIMIFSPLDNAKFARIRTKRSKQVKAQSQVCTGSDLHLSKCTPITECSDLIEEFYNELKKSPQAMDFNTFIGQRICDFDGKHFLICCSKRLNQKVVGTIPVQFQSMHAFESSVIASESQSNFLNALEPSREPHLPSILQFAPLSDVDDRNNGSPPVPPPNAANNVLTESIRFQPLKIIETGTLLTITQPFLGQGVTEFKDNCGISRGLINRVVGGAVAKQGTYPWIAALGYRDMNGGGGELLKFLCAGSLITLKYIVTSAHCINQNLTIARLGAHDLMKVFESTARDYHIKTMKIHDNFDLVTIANDVAVIELTTEAHLSGNELQLSNQGEWKCGITRPPQSRIVDGRETFLGSHPYMVALKYWIAWRFGMGCGGCLISNTFVVTAAHCVVDTLEGSYFKPRLWAVRVGACDLANPFEKIIEYGIEQVIMHSKFNRRILANDIALIKTNTPISFNAHVSPICLPTDAMFFNQDFVGKPAVVLGWGRTRYGGPLSHVLKEAILPIVSLEKCRKSYSTVFRGFELTDGVICAGNGSADACQSDSGGPLIFQENRDGALVSSLVGIVSFGKECNNPEYPGVYTRVVSYMDWILNNTVLGAVAQHIINYREHFCYTPSGEIGACTSLKYCPEIVNLFTRVHPNMAKRYSMESQRVCGNQITPDQYPLVCCTIIVKSNNNEDLTVTTPTTTTTTATSTTSSTTTTTKKPKNDSSSRSIANETYTSCDTPDFQSGFCKPLENCPELFDKLRRNSEDEEFKKYLRLSHTLCGEEKTIVCCPEINIKNILNNRYNNASQRYNKLPSEEEGCGLVNLSTTKIVDGDDSEIGAWPWMALIGYDPWSVRPFRCGGTLVSAQHVITAAHCIRHDLSFVRLGEYDLTNETETEHMDVNVVKYSIHPQFGRNRRSDMAVLLLEKIVTFSDLIAPICMPTSSHLRSKSYVNTMPYVAGWGYTSQGGATSPILKQVQLPVLENEVCRRIYTTLMPHSSAQEYDESVICAGFVVGGKDTCKGDSGGPLMIPELYKGITRYYLIGVVSYGHGCGQAPGIYISTQYWMDWIIEQISTM</sequence>
<dbReference type="InterPro" id="IPR001254">
    <property type="entry name" value="Trypsin_dom"/>
</dbReference>
<comment type="similarity">
    <text evidence="11">Belongs to the peptidase S1 family. CLIP subfamily.</text>
</comment>
<dbReference type="PANTHER" id="PTHR24252:SF7">
    <property type="entry name" value="HYALIN"/>
    <property type="match status" value="1"/>
</dbReference>
<evidence type="ECO:0000313" key="20">
    <source>
        <dbReference type="Proteomes" id="UP000092460"/>
    </source>
</evidence>
<keyword evidence="1" id="KW-0768">Sushi</keyword>
<feature type="compositionally biased region" description="Low complexity" evidence="15">
    <location>
        <begin position="798"/>
        <end position="820"/>
    </location>
</feature>
<evidence type="ECO:0000256" key="13">
    <source>
        <dbReference type="ARBA" id="ARBA00066707"/>
    </source>
</evidence>
<proteinExistence type="inferred from homology"/>
<dbReference type="InterPro" id="IPR018114">
    <property type="entry name" value="TRYPSIN_HIS"/>
</dbReference>
<feature type="domain" description="Peptidase S1" evidence="17">
    <location>
        <begin position="331"/>
        <end position="449"/>
    </location>
</feature>
<evidence type="ECO:0000256" key="9">
    <source>
        <dbReference type="ARBA" id="ARBA00023157"/>
    </source>
</evidence>
<keyword evidence="20" id="KW-1185">Reference proteome</keyword>
<dbReference type="GO" id="GO:0006508">
    <property type="term" value="P:proteolysis"/>
    <property type="evidence" value="ECO:0007669"/>
    <property type="project" value="UniProtKB-KW"/>
</dbReference>
<keyword evidence="16" id="KW-1133">Transmembrane helix</keyword>
<feature type="domain" description="Peptidase S1" evidence="17">
    <location>
        <begin position="463"/>
        <end position="713"/>
    </location>
</feature>
<dbReference type="SMART" id="SM00020">
    <property type="entry name" value="Tryp_SPc"/>
    <property type="match status" value="2"/>
</dbReference>
<evidence type="ECO:0000256" key="14">
    <source>
        <dbReference type="RuleBase" id="RU363034"/>
    </source>
</evidence>
<dbReference type="InterPro" id="IPR022700">
    <property type="entry name" value="CLIP"/>
</dbReference>
<dbReference type="InterPro" id="IPR038565">
    <property type="entry name" value="CLIP_sf"/>
</dbReference>
<dbReference type="FunFam" id="2.40.10.10:FF:000134">
    <property type="entry name" value="Uncharacterized protein, isoform B"/>
    <property type="match status" value="1"/>
</dbReference>
<evidence type="ECO:0000256" key="5">
    <source>
        <dbReference type="ARBA" id="ARBA00022820"/>
    </source>
</evidence>
<keyword evidence="6 14" id="KW-0720">Serine protease</keyword>
<dbReference type="AlphaFoldDB" id="A0A1B0ANL3"/>
<dbReference type="PRINTS" id="PR00722">
    <property type="entry name" value="CHYMOTRYPSIN"/>
</dbReference>
<keyword evidence="7" id="KW-0106">Calcium</keyword>
<keyword evidence="16" id="KW-0472">Membrane</keyword>
<protein>
    <recommendedName>
        <fullName evidence="13">limulus clotting factor C</fullName>
        <ecNumber evidence="13">3.4.21.84</ecNumber>
    </recommendedName>
</protein>
<dbReference type="InterPro" id="IPR001314">
    <property type="entry name" value="Peptidase_S1A"/>
</dbReference>
<evidence type="ECO:0000313" key="19">
    <source>
        <dbReference type="EnsemblMetazoa" id="GPPI003054-PA"/>
    </source>
</evidence>
<keyword evidence="3" id="KW-0732">Signal</keyword>
<evidence type="ECO:0000259" key="17">
    <source>
        <dbReference type="PROSITE" id="PS50240"/>
    </source>
</evidence>
<evidence type="ECO:0000256" key="11">
    <source>
        <dbReference type="ARBA" id="ARBA00024195"/>
    </source>
</evidence>
<dbReference type="PROSITE" id="PS51888">
    <property type="entry name" value="CLIP"/>
    <property type="match status" value="1"/>
</dbReference>
<evidence type="ECO:0000256" key="1">
    <source>
        <dbReference type="ARBA" id="ARBA00022659"/>
    </source>
</evidence>
<accession>A0A1B0ANL3</accession>
<dbReference type="Gene3D" id="3.30.1640.30">
    <property type="match status" value="3"/>
</dbReference>
<dbReference type="Proteomes" id="UP000092460">
    <property type="component" value="Unassembled WGS sequence"/>
</dbReference>
<evidence type="ECO:0000259" key="18">
    <source>
        <dbReference type="PROSITE" id="PS51888"/>
    </source>
</evidence>
<evidence type="ECO:0000256" key="10">
    <source>
        <dbReference type="ARBA" id="ARBA00023180"/>
    </source>
</evidence>
<feature type="domain" description="Clip" evidence="18">
    <location>
        <begin position="839"/>
        <end position="892"/>
    </location>
</feature>
<keyword evidence="8" id="KW-0865">Zymogen</keyword>
<dbReference type="PROSITE" id="PS50240">
    <property type="entry name" value="TRYPSIN_DOM"/>
    <property type="match status" value="3"/>
</dbReference>
<keyword evidence="5" id="KW-0353">Hemolymph clotting</keyword>
<keyword evidence="4 14" id="KW-0378">Hydrolase</keyword>
<dbReference type="Gene3D" id="2.40.10.10">
    <property type="entry name" value="Trypsin-like serine proteases"/>
    <property type="match status" value="4"/>
</dbReference>
<dbReference type="EnsemblMetazoa" id="GPPI003054-RA">
    <property type="protein sequence ID" value="GPPI003054-PA"/>
    <property type="gene ID" value="GPPI003054"/>
</dbReference>
<organism evidence="19 20">
    <name type="scientific">Glossina palpalis gambiensis</name>
    <dbReference type="NCBI Taxonomy" id="67801"/>
    <lineage>
        <taxon>Eukaryota</taxon>
        <taxon>Metazoa</taxon>
        <taxon>Ecdysozoa</taxon>
        <taxon>Arthropoda</taxon>
        <taxon>Hexapoda</taxon>
        <taxon>Insecta</taxon>
        <taxon>Pterygota</taxon>
        <taxon>Neoptera</taxon>
        <taxon>Endopterygota</taxon>
        <taxon>Diptera</taxon>
        <taxon>Brachycera</taxon>
        <taxon>Muscomorpha</taxon>
        <taxon>Hippoboscoidea</taxon>
        <taxon>Glossinidae</taxon>
        <taxon>Glossina</taxon>
    </lineage>
</organism>
<evidence type="ECO:0000256" key="12">
    <source>
        <dbReference type="ARBA" id="ARBA00052079"/>
    </source>
</evidence>
<dbReference type="Pfam" id="PF12032">
    <property type="entry name" value="CLIP"/>
    <property type="match status" value="3"/>
</dbReference>
<name>A0A1B0ANL3_9MUSC</name>
<dbReference type="InterPro" id="IPR043504">
    <property type="entry name" value="Peptidase_S1_PA_chymotrypsin"/>
</dbReference>
<keyword evidence="2 14" id="KW-0645">Protease</keyword>
<dbReference type="PROSITE" id="PS00135">
    <property type="entry name" value="TRYPSIN_SER"/>
    <property type="match status" value="1"/>
</dbReference>
<dbReference type="Pfam" id="PF00089">
    <property type="entry name" value="Trypsin"/>
    <property type="match status" value="3"/>
</dbReference>
<dbReference type="STRING" id="67801.A0A1B0ANL3"/>
<dbReference type="FunFam" id="2.40.10.10:FF:000120">
    <property type="entry name" value="Putative serine protease"/>
    <property type="match status" value="1"/>
</dbReference>
<comment type="catalytic activity">
    <reaction evidence="12">
        <text>Selective cleavage of 103-Arg-|-Ser-104 and 124-Ile-|-Ile-125 bonds in Limulus clotting factor B to form activated factor B. Cleavage of -Pro-Arg-|-Xaa- bonds in synthetic substrates.</text>
        <dbReference type="EC" id="3.4.21.84"/>
    </reaction>
</comment>
<evidence type="ECO:0000256" key="2">
    <source>
        <dbReference type="ARBA" id="ARBA00022670"/>
    </source>
</evidence>
<feature type="domain" description="Peptidase S1" evidence="17">
    <location>
        <begin position="932"/>
        <end position="1176"/>
    </location>
</feature>
<dbReference type="EC" id="3.4.21.84" evidence="13"/>
<reference evidence="19" key="2">
    <citation type="submission" date="2020-05" db="UniProtKB">
        <authorList>
            <consortium name="EnsemblMetazoa"/>
        </authorList>
    </citation>
    <scope>IDENTIFICATION</scope>
    <source>
        <strain evidence="19">IAEA</strain>
    </source>
</reference>
<dbReference type="InterPro" id="IPR009003">
    <property type="entry name" value="Peptidase_S1_PA"/>
</dbReference>
<evidence type="ECO:0000256" key="15">
    <source>
        <dbReference type="SAM" id="MobiDB-lite"/>
    </source>
</evidence>
<dbReference type="SUPFAM" id="SSF50494">
    <property type="entry name" value="Trypsin-like serine proteases"/>
    <property type="match status" value="3"/>
</dbReference>
<evidence type="ECO:0000256" key="4">
    <source>
        <dbReference type="ARBA" id="ARBA00022801"/>
    </source>
</evidence>
<keyword evidence="9" id="KW-1015">Disulfide bond</keyword>
<dbReference type="InterPro" id="IPR033116">
    <property type="entry name" value="TRYPSIN_SER"/>
</dbReference>
<reference evidence="20" key="1">
    <citation type="submission" date="2015-01" db="EMBL/GenBank/DDBJ databases">
        <authorList>
            <person name="Aksoy S."/>
            <person name="Warren W."/>
            <person name="Wilson R.K."/>
        </authorList>
    </citation>
    <scope>NUCLEOTIDE SEQUENCE [LARGE SCALE GENOMIC DNA]</scope>
    <source>
        <strain evidence="20">IAEA</strain>
    </source>
</reference>
<dbReference type="FunFam" id="2.40.10.10:FF:000028">
    <property type="entry name" value="Serine protease easter"/>
    <property type="match status" value="1"/>
</dbReference>
<evidence type="ECO:0000256" key="7">
    <source>
        <dbReference type="ARBA" id="ARBA00022837"/>
    </source>
</evidence>
<dbReference type="EMBL" id="JXJN01000884">
    <property type="status" value="NOT_ANNOTATED_CDS"/>
    <property type="molecule type" value="Genomic_DNA"/>
</dbReference>
<feature type="region of interest" description="Disordered" evidence="15">
    <location>
        <begin position="798"/>
        <end position="831"/>
    </location>
</feature>
<evidence type="ECO:0000256" key="3">
    <source>
        <dbReference type="ARBA" id="ARBA00022729"/>
    </source>
</evidence>
<evidence type="ECO:0000256" key="16">
    <source>
        <dbReference type="SAM" id="Phobius"/>
    </source>
</evidence>
<dbReference type="PROSITE" id="PS00134">
    <property type="entry name" value="TRYPSIN_HIS"/>
    <property type="match status" value="2"/>
</dbReference>
<dbReference type="SMART" id="SM00680">
    <property type="entry name" value="CLIP"/>
    <property type="match status" value="3"/>
</dbReference>
<keyword evidence="10" id="KW-0325">Glycoprotein</keyword>
<feature type="transmembrane region" description="Helical" evidence="16">
    <location>
        <begin position="51"/>
        <end position="79"/>
    </location>
</feature>
<dbReference type="GO" id="GO:0004252">
    <property type="term" value="F:serine-type endopeptidase activity"/>
    <property type="evidence" value="ECO:0007669"/>
    <property type="project" value="InterPro"/>
</dbReference>
<evidence type="ECO:0000256" key="8">
    <source>
        <dbReference type="ARBA" id="ARBA00023145"/>
    </source>
</evidence>
<dbReference type="VEuPathDB" id="VectorBase:GPPI003054"/>
<keyword evidence="16" id="KW-0812">Transmembrane</keyword>
<dbReference type="CDD" id="cd00190">
    <property type="entry name" value="Tryp_SPc"/>
    <property type="match status" value="2"/>
</dbReference>